<gene>
    <name evidence="4" type="ORF">AN695_0209435</name>
    <name evidence="3" type="ORF">DKC05_16710</name>
    <name evidence="5" type="ORF">DMW51_18865</name>
</gene>
<dbReference type="EMBL" id="QJQB01000428">
    <property type="protein sequence ID" value="PYA63335.1"/>
    <property type="molecule type" value="Genomic_DNA"/>
</dbReference>
<dbReference type="InterPro" id="IPR051599">
    <property type="entry name" value="Cell_Envelope_Assoc"/>
</dbReference>
<reference evidence="4" key="2">
    <citation type="journal article" date="2017" name="PLoS ONE">
        <title>Genomic and phenotypic characterisation of fluoroquinolone resistance mechanisms in Enterobacteriaceae in Durban, South Africa.</title>
        <authorList>
            <person name="Osei Sekyere J."/>
            <person name="Amoako D.G."/>
        </authorList>
    </citation>
    <scope>NUCLEOTIDE SEQUENCE</scope>
    <source>
        <strain evidence="4">945174350</strain>
    </source>
</reference>
<reference evidence="3 7" key="3">
    <citation type="submission" date="2018-05" db="EMBL/GenBank/DDBJ databases">
        <title>Klebsiella quasipneumonaiae provides a window into carbapenemase gene transfer, plasmid rearrangements and nosocomial acquisition from the hospital environment.</title>
        <authorList>
            <person name="Mathers A.J."/>
            <person name="Vegesana K."/>
            <person name="Stoesser N."/>
            <person name="Crook D."/>
            <person name="Vaughan A."/>
            <person name="Barry K."/>
            <person name="Parikh H."/>
            <person name="Sebra R."/>
            <person name="Kotay S."/>
            <person name="Walker A.S."/>
            <person name="Sheppard A.E."/>
        </authorList>
    </citation>
    <scope>NUCLEOTIDE SEQUENCE [LARGE SCALE GENOMIC DNA]</scope>
    <source>
        <strain evidence="3 7">CAV1761</strain>
    </source>
</reference>
<evidence type="ECO:0000313" key="6">
    <source>
        <dbReference type="Proteomes" id="UP000050489"/>
    </source>
</evidence>
<dbReference type="InterPro" id="IPR003848">
    <property type="entry name" value="DUF218"/>
</dbReference>
<reference evidence="5" key="4">
    <citation type="submission" date="2018-06" db="EMBL/GenBank/DDBJ databases">
        <title>Serratia marcescens genome sequencing and assembly.</title>
        <authorList>
            <person name="Martins R.C.R."/>
            <person name="Perdigao-Neto L.V."/>
            <person name="Costa S.F."/>
            <person name="Levin A.S.S."/>
        </authorList>
    </citation>
    <scope>NUCLEOTIDE SEQUENCE</scope>
    <source>
        <strain evidence="5">1283</strain>
    </source>
</reference>
<dbReference type="Proteomes" id="UP000247823">
    <property type="component" value="Unassembled WGS sequence"/>
</dbReference>
<keyword evidence="8" id="KW-1185">Reference proteome</keyword>
<evidence type="ECO:0000313" key="8">
    <source>
        <dbReference type="Proteomes" id="UP000247823"/>
    </source>
</evidence>
<dbReference type="Proteomes" id="UP000050489">
    <property type="component" value="Unassembled WGS sequence"/>
</dbReference>
<dbReference type="Gene3D" id="3.40.50.620">
    <property type="entry name" value="HUPs"/>
    <property type="match status" value="1"/>
</dbReference>
<evidence type="ECO:0000313" key="4">
    <source>
        <dbReference type="EMBL" id="OCO90432.1"/>
    </source>
</evidence>
<keyword evidence="1" id="KW-0732">Signal</keyword>
<accession>A0A5P6H2P3</accession>
<dbReference type="EMBL" id="CP029449">
    <property type="protein sequence ID" value="AWL69171.1"/>
    <property type="molecule type" value="Genomic_DNA"/>
</dbReference>
<reference evidence="6" key="1">
    <citation type="submission" date="2016-04" db="EMBL/GenBank/DDBJ databases">
        <authorList>
            <person name="Osei Sekyere J."/>
            <person name="Sivertsen A."/>
            <person name="Pedersen A.T."/>
            <person name="Sundsfjord A."/>
        </authorList>
    </citation>
    <scope>NUCLEOTIDE SEQUENCE [LARGE SCALE GENOMIC DNA]</scope>
    <source>
        <strain evidence="6">945174350</strain>
    </source>
</reference>
<dbReference type="Proteomes" id="UP000245399">
    <property type="component" value="Chromosome"/>
</dbReference>
<sequence>MKIIFYALLLSLISHAPVYGKNTSFTTASAINARNATHQFLLTAKNAYEIYNLEKLENALSSAHQSAPQRLDVLFSLGNTYILQGNINKALDVYAGINTQTGGDIDALTYLVMYKHYLGQSITNEMSALRKISAQRAKDVATIIGNINEQLAMPTAETLPAGYNTDKPALILTLGYALKEDGVMDNILIDRLKKTLAMAKMLPEAKIIVTGGVPRNDKSEGIEMKQWLIAQGIDENRIIAENYATDTVENFIYSRYIIKQAKRNDIVIVSSATHVRRCHVILQSLALAKGEHYNITTVAAPDASEEEMKFEGKRKLGIYRDALRAYGLYMISAAPEFSLN</sequence>
<reference evidence="5" key="5">
    <citation type="submission" date="2018-06" db="EMBL/GenBank/DDBJ databases">
        <authorList>
            <person name="Martins R.C."/>
            <person name="Perdigao-Neto L.V."/>
            <person name="Costa S.F."/>
            <person name="Levin A.S.S."/>
        </authorList>
    </citation>
    <scope>NUCLEOTIDE SEQUENCE</scope>
    <source>
        <strain evidence="5">1283</strain>
    </source>
</reference>
<proteinExistence type="predicted"/>
<dbReference type="AlphaFoldDB" id="A0A5P6H2P3"/>
<evidence type="ECO:0000313" key="5">
    <source>
        <dbReference type="EMBL" id="PYA63335.1"/>
    </source>
</evidence>
<evidence type="ECO:0000313" key="7">
    <source>
        <dbReference type="Proteomes" id="UP000245399"/>
    </source>
</evidence>
<dbReference type="PANTHER" id="PTHR30336">
    <property type="entry name" value="INNER MEMBRANE PROTEIN, PROBABLE PERMEASE"/>
    <property type="match status" value="1"/>
</dbReference>
<dbReference type="GO" id="GO:0043164">
    <property type="term" value="P:Gram-negative-bacterium-type cell wall biogenesis"/>
    <property type="evidence" value="ECO:0007669"/>
    <property type="project" value="TreeGrafter"/>
</dbReference>
<organism evidence="4 6">
    <name type="scientific">Serratia marcescens</name>
    <dbReference type="NCBI Taxonomy" id="615"/>
    <lineage>
        <taxon>Bacteria</taxon>
        <taxon>Pseudomonadati</taxon>
        <taxon>Pseudomonadota</taxon>
        <taxon>Gammaproteobacteria</taxon>
        <taxon>Enterobacterales</taxon>
        <taxon>Yersiniaceae</taxon>
        <taxon>Serratia</taxon>
    </lineage>
</organism>
<evidence type="ECO:0000313" key="3">
    <source>
        <dbReference type="EMBL" id="AWL69171.1"/>
    </source>
</evidence>
<dbReference type="GO" id="GO:0005886">
    <property type="term" value="C:plasma membrane"/>
    <property type="evidence" value="ECO:0007669"/>
    <property type="project" value="TreeGrafter"/>
</dbReference>
<dbReference type="EMBL" id="LJEX02000013">
    <property type="protein sequence ID" value="OCO90432.1"/>
    <property type="molecule type" value="Genomic_DNA"/>
</dbReference>
<dbReference type="InterPro" id="IPR011990">
    <property type="entry name" value="TPR-like_helical_dom_sf"/>
</dbReference>
<dbReference type="InterPro" id="IPR014729">
    <property type="entry name" value="Rossmann-like_a/b/a_fold"/>
</dbReference>
<dbReference type="PANTHER" id="PTHR30336:SF4">
    <property type="entry name" value="ENVELOPE BIOGENESIS FACTOR ELYC"/>
    <property type="match status" value="1"/>
</dbReference>
<dbReference type="CDD" id="cd06259">
    <property type="entry name" value="YdcF-like"/>
    <property type="match status" value="1"/>
</dbReference>
<dbReference type="SUPFAM" id="SSF48452">
    <property type="entry name" value="TPR-like"/>
    <property type="match status" value="1"/>
</dbReference>
<name>A0A5P6H2P3_SERMA</name>
<evidence type="ECO:0000259" key="2">
    <source>
        <dbReference type="Pfam" id="PF02698"/>
    </source>
</evidence>
<feature type="signal peptide" evidence="1">
    <location>
        <begin position="1"/>
        <end position="20"/>
    </location>
</feature>
<dbReference type="RefSeq" id="WP_053056843.1">
    <property type="nucleotide sequence ID" value="NZ_CADDTT010000033.1"/>
</dbReference>
<evidence type="ECO:0000256" key="1">
    <source>
        <dbReference type="SAM" id="SignalP"/>
    </source>
</evidence>
<protein>
    <submittedName>
        <fullName evidence="3">YdcF family protein</fullName>
    </submittedName>
</protein>
<feature type="chain" id="PRO_5044623507" evidence="1">
    <location>
        <begin position="21"/>
        <end position="340"/>
    </location>
</feature>
<dbReference type="Pfam" id="PF02698">
    <property type="entry name" value="DUF218"/>
    <property type="match status" value="1"/>
</dbReference>
<feature type="domain" description="DUF218" evidence="2">
    <location>
        <begin position="171"/>
        <end position="292"/>
    </location>
</feature>
<dbReference type="GO" id="GO:0000270">
    <property type="term" value="P:peptidoglycan metabolic process"/>
    <property type="evidence" value="ECO:0007669"/>
    <property type="project" value="TreeGrafter"/>
</dbReference>